<name>A0ABS0XTG8_9SPHN</name>
<dbReference type="RefSeq" id="WP_199040582.1">
    <property type="nucleotide sequence ID" value="NZ_JAELXS010000010.1"/>
</dbReference>
<dbReference type="InterPro" id="IPR036291">
    <property type="entry name" value="NAD(P)-bd_dom_sf"/>
</dbReference>
<dbReference type="Pfam" id="PF16363">
    <property type="entry name" value="GDP_Man_Dehyd"/>
    <property type="match status" value="1"/>
</dbReference>
<accession>A0ABS0XTG8</accession>
<dbReference type="Gene3D" id="3.40.50.720">
    <property type="entry name" value="NAD(P)-binding Rossmann-like Domain"/>
    <property type="match status" value="1"/>
</dbReference>
<evidence type="ECO:0000259" key="1">
    <source>
        <dbReference type="Pfam" id="PF16363"/>
    </source>
</evidence>
<dbReference type="InterPro" id="IPR016040">
    <property type="entry name" value="NAD(P)-bd_dom"/>
</dbReference>
<dbReference type="Gene3D" id="3.90.25.10">
    <property type="entry name" value="UDP-galactose 4-epimerase, domain 1"/>
    <property type="match status" value="1"/>
</dbReference>
<dbReference type="SUPFAM" id="SSF51735">
    <property type="entry name" value="NAD(P)-binding Rossmann-fold domains"/>
    <property type="match status" value="1"/>
</dbReference>
<gene>
    <name evidence="2" type="ORF">JAO74_16270</name>
</gene>
<sequence>MQVALTGASGFTGRFVTEALKTVGVECIPIEADLTDADAVEQVIANTDFDRVIHLAARAFVGVADWQAFYRVNQIGTFTLLDAVARKKPGARVVLASSAQVYGPGAEGLVTEDALINPANHYAVSKRAMELGAALWRDRLDLVITRPFNYTGNGQGTDYLIPKLVDHFRRRENVVELGNTWVKRDFGDVRSVAQAYAGLIVAEQPPQIVNICTGVVNSIEDILRMLSQLSRHTIDVRINPAYVRNNDVPFLGGNVKRLRDALPNWQPRTLEDTLAWMYNHEHESIR</sequence>
<keyword evidence="3" id="KW-1185">Reference proteome</keyword>
<organism evidence="2 3">
    <name type="scientific">Sphingomonas mollis</name>
    <dbReference type="NCBI Taxonomy" id="2795726"/>
    <lineage>
        <taxon>Bacteria</taxon>
        <taxon>Pseudomonadati</taxon>
        <taxon>Pseudomonadota</taxon>
        <taxon>Alphaproteobacteria</taxon>
        <taxon>Sphingomonadales</taxon>
        <taxon>Sphingomonadaceae</taxon>
        <taxon>Sphingomonas</taxon>
    </lineage>
</organism>
<comment type="caution">
    <text evidence="2">The sequence shown here is derived from an EMBL/GenBank/DDBJ whole genome shotgun (WGS) entry which is preliminary data.</text>
</comment>
<evidence type="ECO:0000313" key="2">
    <source>
        <dbReference type="EMBL" id="MBJ6123344.1"/>
    </source>
</evidence>
<evidence type="ECO:0000313" key="3">
    <source>
        <dbReference type="Proteomes" id="UP000640426"/>
    </source>
</evidence>
<protein>
    <submittedName>
        <fullName evidence="2">GDP-mannose 4,6-dehydratase</fullName>
    </submittedName>
</protein>
<dbReference type="Proteomes" id="UP000640426">
    <property type="component" value="Unassembled WGS sequence"/>
</dbReference>
<dbReference type="EMBL" id="JAELXS010000010">
    <property type="protein sequence ID" value="MBJ6123344.1"/>
    <property type="molecule type" value="Genomic_DNA"/>
</dbReference>
<reference evidence="3" key="1">
    <citation type="submission" date="2020-12" db="EMBL/GenBank/DDBJ databases">
        <title>Hymenobacter sp.</title>
        <authorList>
            <person name="Kim M.K."/>
        </authorList>
    </citation>
    <scope>NUCLEOTIDE SEQUENCE [LARGE SCALE GENOMIC DNA]</scope>
    <source>
        <strain evidence="3">BT553</strain>
    </source>
</reference>
<proteinExistence type="predicted"/>
<feature type="domain" description="NAD(P)-binding" evidence="1">
    <location>
        <begin position="30"/>
        <end position="269"/>
    </location>
</feature>
<dbReference type="PANTHER" id="PTHR43000">
    <property type="entry name" value="DTDP-D-GLUCOSE 4,6-DEHYDRATASE-RELATED"/>
    <property type="match status" value="1"/>
</dbReference>